<proteinExistence type="predicted"/>
<evidence type="ECO:0000259" key="2">
    <source>
        <dbReference type="Pfam" id="PF13699"/>
    </source>
</evidence>
<dbReference type="Proteomes" id="UP001235744">
    <property type="component" value="Chromosome"/>
</dbReference>
<gene>
    <name evidence="3" type="ORF">P8A19_02790</name>
</gene>
<dbReference type="InterPro" id="IPR025295">
    <property type="entry name" value="eCIS_core_dom"/>
</dbReference>
<feature type="domain" description="eCIS core" evidence="2">
    <location>
        <begin position="113"/>
        <end position="190"/>
    </location>
</feature>
<protein>
    <submittedName>
        <fullName evidence="3">DUF4157 domain-containing protein</fullName>
    </submittedName>
</protein>
<feature type="compositionally biased region" description="Basic and acidic residues" evidence="1">
    <location>
        <begin position="1"/>
        <end position="32"/>
    </location>
</feature>
<feature type="region of interest" description="Disordered" evidence="1">
    <location>
        <begin position="86"/>
        <end position="118"/>
    </location>
</feature>
<accession>A0ABY9J5M5</accession>
<evidence type="ECO:0000313" key="4">
    <source>
        <dbReference type="Proteomes" id="UP001235744"/>
    </source>
</evidence>
<reference evidence="3 4" key="1">
    <citation type="submission" date="2023-03" db="EMBL/GenBank/DDBJ databases">
        <title>Isolation and description of six Streptomyces strains from soil environments, able to metabolize different microbial glucans.</title>
        <authorList>
            <person name="Widen T."/>
            <person name="Larsbrink J."/>
        </authorList>
    </citation>
    <scope>NUCLEOTIDE SEQUENCE [LARGE SCALE GENOMIC DNA]</scope>
    <source>
        <strain evidence="3 4">Alt2</strain>
    </source>
</reference>
<feature type="compositionally biased region" description="Pro residues" evidence="1">
    <location>
        <begin position="226"/>
        <end position="238"/>
    </location>
</feature>
<evidence type="ECO:0000313" key="3">
    <source>
        <dbReference type="EMBL" id="WLQ61543.1"/>
    </source>
</evidence>
<organism evidence="3 4">
    <name type="scientific">Streptomyces poriferorum</name>
    <dbReference type="NCBI Taxonomy" id="2798799"/>
    <lineage>
        <taxon>Bacteria</taxon>
        <taxon>Bacillati</taxon>
        <taxon>Actinomycetota</taxon>
        <taxon>Actinomycetes</taxon>
        <taxon>Kitasatosporales</taxon>
        <taxon>Streptomycetaceae</taxon>
        <taxon>Streptomyces</taxon>
    </lineage>
</organism>
<keyword evidence="4" id="KW-1185">Reference proteome</keyword>
<dbReference type="EMBL" id="CP120988">
    <property type="protein sequence ID" value="WLQ61543.1"/>
    <property type="molecule type" value="Genomic_DNA"/>
</dbReference>
<feature type="region of interest" description="Disordered" evidence="1">
    <location>
        <begin position="1"/>
        <end position="45"/>
    </location>
</feature>
<dbReference type="RefSeq" id="WP_306106298.1">
    <property type="nucleotide sequence ID" value="NZ_CP120988.1"/>
</dbReference>
<name>A0ABY9J5M5_9ACTN</name>
<dbReference type="Pfam" id="PF13699">
    <property type="entry name" value="eCIS_core"/>
    <property type="match status" value="1"/>
</dbReference>
<evidence type="ECO:0000256" key="1">
    <source>
        <dbReference type="SAM" id="MobiDB-lite"/>
    </source>
</evidence>
<sequence length="282" mass="29868">MNAQDHSDRYEQDHHGPARESEHEHEHEHVHGEAPVVSEARDAGADTHHVFRAAATGRADVLGTAGMGVLQRSVGNAALGPMIQRSRAGTPEQSDEEPRSPVHDVVSSGGGAPLDTDTRTDLEARMGADFSDVRIHNDSSAHESAKGVGAHAYTVGNNVVFQRDAYDPSSPQGRTTLAHELTHVIQQRSGPVEGTEAPGGIRVSDPSDRFEREAVTNADRVLSDPAPAPATTPVPPSAAPAAPAVQRAATEDEDEQPADVQGSFVQRAEEKSPEEEEEAPPA</sequence>
<feature type="compositionally biased region" description="Acidic residues" evidence="1">
    <location>
        <begin position="272"/>
        <end position="282"/>
    </location>
</feature>
<feature type="region of interest" description="Disordered" evidence="1">
    <location>
        <begin position="187"/>
        <end position="282"/>
    </location>
</feature>
<feature type="compositionally biased region" description="Basic and acidic residues" evidence="1">
    <location>
        <begin position="205"/>
        <end position="214"/>
    </location>
</feature>